<name>A0A3G5A8F6_9VIRU</name>
<gene>
    <name evidence="1" type="ORF">Harvfovirus48_1</name>
</gene>
<protein>
    <recommendedName>
        <fullName evidence="2">HCP-like protein</fullName>
    </recommendedName>
</protein>
<dbReference type="InterPro" id="IPR006597">
    <property type="entry name" value="Sel1-like"/>
</dbReference>
<evidence type="ECO:0000313" key="1">
    <source>
        <dbReference type="EMBL" id="AYV81639.1"/>
    </source>
</evidence>
<feature type="non-terminal residue" evidence="1">
    <location>
        <position position="423"/>
    </location>
</feature>
<dbReference type="PANTHER" id="PTHR11102:SF147">
    <property type="entry name" value="SEL1L ADAPTOR SUBUNIT OF ERAD E3 UBIQUITIN LIGASE"/>
    <property type="match status" value="1"/>
</dbReference>
<organism evidence="1">
    <name type="scientific">Harvfovirus sp</name>
    <dbReference type="NCBI Taxonomy" id="2487768"/>
    <lineage>
        <taxon>Viruses</taxon>
        <taxon>Varidnaviria</taxon>
        <taxon>Bamfordvirae</taxon>
        <taxon>Nucleocytoviricota</taxon>
        <taxon>Megaviricetes</taxon>
        <taxon>Imitervirales</taxon>
        <taxon>Mimiviridae</taxon>
        <taxon>Klosneuvirinae</taxon>
    </lineage>
</organism>
<dbReference type="SUPFAM" id="SSF81901">
    <property type="entry name" value="HCP-like"/>
    <property type="match status" value="2"/>
</dbReference>
<dbReference type="Gene3D" id="1.25.40.10">
    <property type="entry name" value="Tetratricopeptide repeat domain"/>
    <property type="match status" value="2"/>
</dbReference>
<dbReference type="PANTHER" id="PTHR11102">
    <property type="entry name" value="SEL-1-LIKE PROTEIN"/>
    <property type="match status" value="1"/>
</dbReference>
<dbReference type="EMBL" id="MK072290">
    <property type="protein sequence ID" value="AYV81639.1"/>
    <property type="molecule type" value="Genomic_DNA"/>
</dbReference>
<dbReference type="Pfam" id="PF08238">
    <property type="entry name" value="Sel1"/>
    <property type="match status" value="8"/>
</dbReference>
<evidence type="ECO:0008006" key="2">
    <source>
        <dbReference type="Google" id="ProtNLM"/>
    </source>
</evidence>
<accession>A0A3G5A8F6</accession>
<sequence>MVHEYETLDVMLNNTLLVNDNGFLAIKKIMHLFDINFRSEDKMYVYSKVLKFYLDNVRFDTVIGRHVLGAYSNQKMKKGRNYKKIIKCLKCEAERGNLIYIELLSVMYYYGFVLRGNHTKALKWIFLGVSLENPASQCHLANILSNGIVMKQDSARAYHLYLRSADAKYVDGIINLGKMYLFGLAPKINYAESYRLFDLVKDHPDSQKFLGYMYLKGLHVKADEKKAFALFKQSADKGNSFGQFNVGLCYNNGWGTEGKDVVSAMKYFRLSAEEGNSRAQNYLGNIFYRGKYKIKKNYDEAVKWFKLSAEGNDPWGMTNLGIMYCYGHGVDIDWDKSKELFQKAAKLGFVRAESCLGILLYFYPGVYSRAFEIFSSTAERECSLGMEVLGAMYYYGYFVNQDYKEAGRWYESSIKNKNYSAGT</sequence>
<reference evidence="1" key="1">
    <citation type="submission" date="2018-10" db="EMBL/GenBank/DDBJ databases">
        <title>Hidden diversity of soil giant viruses.</title>
        <authorList>
            <person name="Schulz F."/>
            <person name="Alteio L."/>
            <person name="Goudeau D."/>
            <person name="Ryan E.M."/>
            <person name="Malmstrom R.R."/>
            <person name="Blanchard J."/>
            <person name="Woyke T."/>
        </authorList>
    </citation>
    <scope>NUCLEOTIDE SEQUENCE</scope>
    <source>
        <strain evidence="1">HAV1</strain>
    </source>
</reference>
<proteinExistence type="predicted"/>
<dbReference type="InterPro" id="IPR050767">
    <property type="entry name" value="Sel1_AlgK"/>
</dbReference>
<dbReference type="SMART" id="SM00671">
    <property type="entry name" value="SEL1"/>
    <property type="match status" value="8"/>
</dbReference>
<dbReference type="InterPro" id="IPR011990">
    <property type="entry name" value="TPR-like_helical_dom_sf"/>
</dbReference>